<evidence type="ECO:0000256" key="4">
    <source>
        <dbReference type="ARBA" id="ARBA00023136"/>
    </source>
</evidence>
<dbReference type="GO" id="GO:0016020">
    <property type="term" value="C:membrane"/>
    <property type="evidence" value="ECO:0007669"/>
    <property type="project" value="UniProtKB-SubCell"/>
</dbReference>
<evidence type="ECO:0000256" key="2">
    <source>
        <dbReference type="ARBA" id="ARBA00022692"/>
    </source>
</evidence>
<keyword evidence="2 6" id="KW-0812">Transmembrane</keyword>
<feature type="transmembrane region" description="Helical" evidence="6">
    <location>
        <begin position="29"/>
        <end position="47"/>
    </location>
</feature>
<evidence type="ECO:0000259" key="7">
    <source>
        <dbReference type="Pfam" id="PF20684"/>
    </source>
</evidence>
<evidence type="ECO:0000256" key="1">
    <source>
        <dbReference type="ARBA" id="ARBA00004141"/>
    </source>
</evidence>
<dbReference type="OrthoDB" id="5417887at2759"/>
<keyword evidence="9" id="KW-1185">Reference proteome</keyword>
<dbReference type="InParanoid" id="A0A1J7K1R2"/>
<evidence type="ECO:0000256" key="3">
    <source>
        <dbReference type="ARBA" id="ARBA00022989"/>
    </source>
</evidence>
<dbReference type="InterPro" id="IPR049326">
    <property type="entry name" value="Rhodopsin_dom_fungi"/>
</dbReference>
<accession>A0A1J7K1R2</accession>
<dbReference type="InterPro" id="IPR052337">
    <property type="entry name" value="SAT4-like"/>
</dbReference>
<feature type="transmembrane region" description="Helical" evidence="6">
    <location>
        <begin position="186"/>
        <end position="207"/>
    </location>
</feature>
<evidence type="ECO:0000256" key="6">
    <source>
        <dbReference type="SAM" id="Phobius"/>
    </source>
</evidence>
<comment type="similarity">
    <text evidence="5">Belongs to the SAT4 family.</text>
</comment>
<sequence length="339" mass="37489">MDSLNCYEVNGVEACIEGPDDVGPYLLRVIWVLAALSGLFLGLRLYSKLWRRRPLWWDDYFLVAAWLSLVVSITLQTVGVSHGLGKHYIAMTEEQKSAVTIYSISAGFGSILATAWSKIAFAMSLLRISTGRVRTVVWIIIVSTSAVFVANGMIQWFQCWPVSKAWDWNLEGSCWTSLIVQDINTFVAAFSGAMDITLAILPWKIVWTVAINKKEKIGALLAMSMGVFAGVMAILKIRTLYTIGNDNTTTVDLFIFGTAEPATAIMAASIPVLRALIRRGSDECKQARFIQLDDEKLGASPTVEEDKYAAAPYPGTLPLGHLDEDETWEPKIRGVEKLQ</sequence>
<dbReference type="PANTHER" id="PTHR33048:SF42">
    <property type="entry name" value="INTEGRAL MEMBRANE PROTEIN"/>
    <property type="match status" value="1"/>
</dbReference>
<feature type="transmembrane region" description="Helical" evidence="6">
    <location>
        <begin position="135"/>
        <end position="157"/>
    </location>
</feature>
<reference evidence="8 9" key="1">
    <citation type="submission" date="2016-10" db="EMBL/GenBank/DDBJ databases">
        <title>Draft genome sequence of Coniochaeta ligniaria NRRL30616, a lignocellulolytic fungus for bioabatement of inhibitors in plant biomass hydrolysates.</title>
        <authorList>
            <consortium name="DOE Joint Genome Institute"/>
            <person name="Jimenez D.J."/>
            <person name="Hector R.E."/>
            <person name="Riley R."/>
            <person name="Sun H."/>
            <person name="Grigoriev I.V."/>
            <person name="Van Elsas J.D."/>
            <person name="Nichols N.N."/>
        </authorList>
    </citation>
    <scope>NUCLEOTIDE SEQUENCE [LARGE SCALE GENOMIC DNA]</scope>
    <source>
        <strain evidence="8 9">NRRL 30616</strain>
    </source>
</reference>
<feature type="transmembrane region" description="Helical" evidence="6">
    <location>
        <begin position="99"/>
        <end position="123"/>
    </location>
</feature>
<name>A0A1J7K1R2_9PEZI</name>
<dbReference type="Pfam" id="PF20684">
    <property type="entry name" value="Fung_rhodopsin"/>
    <property type="match status" value="1"/>
</dbReference>
<feature type="transmembrane region" description="Helical" evidence="6">
    <location>
        <begin position="219"/>
        <end position="241"/>
    </location>
</feature>
<keyword evidence="4 6" id="KW-0472">Membrane</keyword>
<dbReference type="EMBL" id="KV875094">
    <property type="protein sequence ID" value="OIW34074.1"/>
    <property type="molecule type" value="Genomic_DNA"/>
</dbReference>
<dbReference type="STRING" id="1408157.A0A1J7K1R2"/>
<evidence type="ECO:0000256" key="5">
    <source>
        <dbReference type="ARBA" id="ARBA00038359"/>
    </source>
</evidence>
<protein>
    <recommendedName>
        <fullName evidence="7">Rhodopsin domain-containing protein</fullName>
    </recommendedName>
</protein>
<evidence type="ECO:0000313" key="8">
    <source>
        <dbReference type="EMBL" id="OIW34074.1"/>
    </source>
</evidence>
<proteinExistence type="inferred from homology"/>
<dbReference type="Proteomes" id="UP000182658">
    <property type="component" value="Unassembled WGS sequence"/>
</dbReference>
<feature type="domain" description="Rhodopsin" evidence="7">
    <location>
        <begin position="43"/>
        <end position="279"/>
    </location>
</feature>
<keyword evidence="3 6" id="KW-1133">Transmembrane helix</keyword>
<dbReference type="PANTHER" id="PTHR33048">
    <property type="entry name" value="PTH11-LIKE INTEGRAL MEMBRANE PROTEIN (AFU_ORTHOLOGUE AFUA_5G11245)"/>
    <property type="match status" value="1"/>
</dbReference>
<gene>
    <name evidence="8" type="ORF">CONLIGDRAFT_711873</name>
</gene>
<feature type="transmembrane region" description="Helical" evidence="6">
    <location>
        <begin position="59"/>
        <end position="79"/>
    </location>
</feature>
<evidence type="ECO:0000313" key="9">
    <source>
        <dbReference type="Proteomes" id="UP000182658"/>
    </source>
</evidence>
<feature type="transmembrane region" description="Helical" evidence="6">
    <location>
        <begin position="253"/>
        <end position="277"/>
    </location>
</feature>
<dbReference type="AlphaFoldDB" id="A0A1J7K1R2"/>
<comment type="subcellular location">
    <subcellularLocation>
        <location evidence="1">Membrane</location>
        <topology evidence="1">Multi-pass membrane protein</topology>
    </subcellularLocation>
</comment>
<organism evidence="8 9">
    <name type="scientific">Coniochaeta ligniaria NRRL 30616</name>
    <dbReference type="NCBI Taxonomy" id="1408157"/>
    <lineage>
        <taxon>Eukaryota</taxon>
        <taxon>Fungi</taxon>
        <taxon>Dikarya</taxon>
        <taxon>Ascomycota</taxon>
        <taxon>Pezizomycotina</taxon>
        <taxon>Sordariomycetes</taxon>
        <taxon>Sordariomycetidae</taxon>
        <taxon>Coniochaetales</taxon>
        <taxon>Coniochaetaceae</taxon>
        <taxon>Coniochaeta</taxon>
    </lineage>
</organism>